<dbReference type="Proteomes" id="UP001215151">
    <property type="component" value="Unassembled WGS sequence"/>
</dbReference>
<evidence type="ECO:0000256" key="8">
    <source>
        <dbReference type="ARBA" id="ARBA00023136"/>
    </source>
</evidence>
<evidence type="ECO:0000256" key="2">
    <source>
        <dbReference type="ARBA" id="ARBA00022448"/>
    </source>
</evidence>
<dbReference type="Gene3D" id="1.20.1560.10">
    <property type="entry name" value="ABC transporter type 1, transmembrane domain"/>
    <property type="match status" value="2"/>
</dbReference>
<dbReference type="Pfam" id="PF00005">
    <property type="entry name" value="ABC_tran"/>
    <property type="match status" value="2"/>
</dbReference>
<evidence type="ECO:0000259" key="12">
    <source>
        <dbReference type="PROSITE" id="PS50893"/>
    </source>
</evidence>
<keyword evidence="4" id="KW-0677">Repeat</keyword>
<dbReference type="FunFam" id="3.40.50.300:FF:000838">
    <property type="entry name" value="ABC multidrug transporter (Eurofung)"/>
    <property type="match status" value="1"/>
</dbReference>
<protein>
    <recommendedName>
        <fullName evidence="16">P-loop containing nucleoside triphosphate hydrolase protein</fullName>
    </recommendedName>
</protein>
<keyword evidence="7 11" id="KW-1133">Transmembrane helix</keyword>
<dbReference type="InterPro" id="IPR017871">
    <property type="entry name" value="ABC_transporter-like_CS"/>
</dbReference>
<dbReference type="SUPFAM" id="SSF90123">
    <property type="entry name" value="ABC transporter transmembrane region"/>
    <property type="match status" value="2"/>
</dbReference>
<feature type="transmembrane region" description="Helical" evidence="11">
    <location>
        <begin position="35"/>
        <end position="54"/>
    </location>
</feature>
<evidence type="ECO:0000259" key="13">
    <source>
        <dbReference type="PROSITE" id="PS50929"/>
    </source>
</evidence>
<dbReference type="FunFam" id="1.20.1560.10:FF:000013">
    <property type="entry name" value="ABC transporter C family member 2"/>
    <property type="match status" value="1"/>
</dbReference>
<evidence type="ECO:0000256" key="7">
    <source>
        <dbReference type="ARBA" id="ARBA00022989"/>
    </source>
</evidence>
<dbReference type="Gene3D" id="3.40.50.300">
    <property type="entry name" value="P-loop containing nucleotide triphosphate hydrolases"/>
    <property type="match status" value="2"/>
</dbReference>
<feature type="compositionally biased region" description="Low complexity" evidence="10">
    <location>
        <begin position="447"/>
        <end position="466"/>
    </location>
</feature>
<accession>A0AAD7TP52</accession>
<evidence type="ECO:0000256" key="4">
    <source>
        <dbReference type="ARBA" id="ARBA00022737"/>
    </source>
</evidence>
<evidence type="ECO:0000256" key="5">
    <source>
        <dbReference type="ARBA" id="ARBA00022741"/>
    </source>
</evidence>
<evidence type="ECO:0000256" key="6">
    <source>
        <dbReference type="ARBA" id="ARBA00022840"/>
    </source>
</evidence>
<evidence type="ECO:0008006" key="16">
    <source>
        <dbReference type="Google" id="ProtNLM"/>
    </source>
</evidence>
<dbReference type="Pfam" id="PF00664">
    <property type="entry name" value="ABC_membrane"/>
    <property type="match status" value="2"/>
</dbReference>
<dbReference type="SMART" id="SM00382">
    <property type="entry name" value="AAA"/>
    <property type="match status" value="2"/>
</dbReference>
<dbReference type="CDD" id="cd18604">
    <property type="entry name" value="ABC_6TM_VMR1_D2_like"/>
    <property type="match status" value="1"/>
</dbReference>
<feature type="transmembrane region" description="Helical" evidence="11">
    <location>
        <begin position="97"/>
        <end position="122"/>
    </location>
</feature>
<comment type="caution">
    <text evidence="14">The sequence shown here is derived from an EMBL/GenBank/DDBJ whole genome shotgun (WGS) entry which is preliminary data.</text>
</comment>
<dbReference type="CDD" id="cd03244">
    <property type="entry name" value="ABCC_MRP_domain2"/>
    <property type="match status" value="1"/>
</dbReference>
<keyword evidence="2" id="KW-0813">Transport</keyword>
<feature type="domain" description="ABC transmembrane type-1" evidence="13">
    <location>
        <begin position="320"/>
        <end position="687"/>
    </location>
</feature>
<dbReference type="SUPFAM" id="SSF52540">
    <property type="entry name" value="P-loop containing nucleoside triphosphate hydrolases"/>
    <property type="match status" value="2"/>
</dbReference>
<dbReference type="GO" id="GO:0005524">
    <property type="term" value="F:ATP binding"/>
    <property type="evidence" value="ECO:0007669"/>
    <property type="project" value="UniProtKB-KW"/>
</dbReference>
<evidence type="ECO:0000313" key="14">
    <source>
        <dbReference type="EMBL" id="KAJ8473275.1"/>
    </source>
</evidence>
<evidence type="ECO:0000256" key="1">
    <source>
        <dbReference type="ARBA" id="ARBA00004141"/>
    </source>
</evidence>
<dbReference type="GO" id="GO:0140359">
    <property type="term" value="F:ABC-type transporter activity"/>
    <property type="evidence" value="ECO:0007669"/>
    <property type="project" value="InterPro"/>
</dbReference>
<dbReference type="GO" id="GO:0016887">
    <property type="term" value="F:ATP hydrolysis activity"/>
    <property type="evidence" value="ECO:0007669"/>
    <property type="project" value="InterPro"/>
</dbReference>
<feature type="compositionally biased region" description="Low complexity" evidence="10">
    <location>
        <begin position="412"/>
        <end position="422"/>
    </location>
</feature>
<dbReference type="PROSITE" id="PS50929">
    <property type="entry name" value="ABC_TM1F"/>
    <property type="match status" value="2"/>
</dbReference>
<feature type="transmembrane region" description="Helical" evidence="11">
    <location>
        <begin position="542"/>
        <end position="563"/>
    </location>
</feature>
<comment type="subcellular location">
    <subcellularLocation>
        <location evidence="1">Membrane</location>
        <topology evidence="1">Multi-pass membrane protein</topology>
    </subcellularLocation>
</comment>
<feature type="compositionally biased region" description="Basic and acidic residues" evidence="10">
    <location>
        <begin position="471"/>
        <end position="486"/>
    </location>
</feature>
<feature type="region of interest" description="Disordered" evidence="10">
    <location>
        <begin position="412"/>
        <end position="491"/>
    </location>
</feature>
<dbReference type="InterPro" id="IPR003593">
    <property type="entry name" value="AAA+_ATPase"/>
</dbReference>
<name>A0AAD7TP52_9APHY</name>
<dbReference type="EMBL" id="JAPEVG010000228">
    <property type="protein sequence ID" value="KAJ8473275.1"/>
    <property type="molecule type" value="Genomic_DNA"/>
</dbReference>
<feature type="transmembrane region" description="Helical" evidence="11">
    <location>
        <begin position="204"/>
        <end position="224"/>
    </location>
</feature>
<dbReference type="InterPro" id="IPR036640">
    <property type="entry name" value="ABC1_TM_sf"/>
</dbReference>
<evidence type="ECO:0000256" key="3">
    <source>
        <dbReference type="ARBA" id="ARBA00022692"/>
    </source>
</evidence>
<reference evidence="14" key="1">
    <citation type="submission" date="2022-11" db="EMBL/GenBank/DDBJ databases">
        <title>Genome Sequence of Cubamyces cubensis.</title>
        <authorList>
            <person name="Buettner E."/>
        </authorList>
    </citation>
    <scope>NUCLEOTIDE SEQUENCE</scope>
    <source>
        <strain evidence="14">MPL-01</strain>
    </source>
</reference>
<dbReference type="CDD" id="cd18596">
    <property type="entry name" value="ABC_6TM_VMR1_D1_like"/>
    <property type="match status" value="1"/>
</dbReference>
<dbReference type="InterPro" id="IPR003439">
    <property type="entry name" value="ABC_transporter-like_ATP-bd"/>
</dbReference>
<evidence type="ECO:0000313" key="15">
    <source>
        <dbReference type="Proteomes" id="UP001215151"/>
    </source>
</evidence>
<feature type="transmembrane region" description="Helical" evidence="11">
    <location>
        <begin position="624"/>
        <end position="651"/>
    </location>
</feature>
<keyword evidence="3 11" id="KW-0812">Transmembrane</keyword>
<keyword evidence="5" id="KW-0547">Nucleotide-binding</keyword>
<dbReference type="PROSITE" id="PS00211">
    <property type="entry name" value="ABC_TRANSPORTER_1"/>
    <property type="match status" value="1"/>
</dbReference>
<dbReference type="InterPro" id="IPR027417">
    <property type="entry name" value="P-loop_NTPase"/>
</dbReference>
<feature type="transmembrane region" description="Helical" evidence="11">
    <location>
        <begin position="134"/>
        <end position="155"/>
    </location>
</feature>
<keyword evidence="15" id="KW-1185">Reference proteome</keyword>
<dbReference type="GO" id="GO:0016020">
    <property type="term" value="C:membrane"/>
    <property type="evidence" value="ECO:0007669"/>
    <property type="project" value="UniProtKB-SubCell"/>
</dbReference>
<evidence type="ECO:0000256" key="11">
    <source>
        <dbReference type="SAM" id="Phobius"/>
    </source>
</evidence>
<feature type="transmembrane region" description="Helical" evidence="11">
    <location>
        <begin position="1086"/>
        <end position="1108"/>
    </location>
</feature>
<feature type="transmembrane region" description="Helical" evidence="11">
    <location>
        <begin position="1179"/>
        <end position="1197"/>
    </location>
</feature>
<dbReference type="PANTHER" id="PTHR24223:SF356">
    <property type="entry name" value="ATP-BINDING CASSETTE TRANSPORTER ABC4"/>
    <property type="match status" value="1"/>
</dbReference>
<feature type="domain" description="ABC transmembrane type-1" evidence="13">
    <location>
        <begin position="1052"/>
        <end position="1284"/>
    </location>
</feature>
<proteinExistence type="predicted"/>
<keyword evidence="8 11" id="KW-0472">Membrane</keyword>
<evidence type="ECO:0000256" key="10">
    <source>
        <dbReference type="SAM" id="MobiDB-lite"/>
    </source>
</evidence>
<dbReference type="CDD" id="cd03250">
    <property type="entry name" value="ABCC_MRP_domain1"/>
    <property type="match status" value="1"/>
</dbReference>
<dbReference type="PROSITE" id="PS50893">
    <property type="entry name" value="ABC_TRANSPORTER_2"/>
    <property type="match status" value="2"/>
</dbReference>
<keyword evidence="6" id="KW-0067">ATP-binding</keyword>
<feature type="domain" description="ABC transporter" evidence="12">
    <location>
        <begin position="1361"/>
        <end position="1598"/>
    </location>
</feature>
<feature type="domain" description="ABC transporter" evidence="12">
    <location>
        <begin position="734"/>
        <end position="981"/>
    </location>
</feature>
<keyword evidence="9" id="KW-0175">Coiled coil</keyword>
<feature type="transmembrane region" description="Helical" evidence="11">
    <location>
        <begin position="167"/>
        <end position="184"/>
    </location>
</feature>
<dbReference type="PANTHER" id="PTHR24223">
    <property type="entry name" value="ATP-BINDING CASSETTE SUB-FAMILY C"/>
    <property type="match status" value="1"/>
</dbReference>
<feature type="coiled-coil region" evidence="9">
    <location>
        <begin position="966"/>
        <end position="999"/>
    </location>
</feature>
<evidence type="ECO:0000256" key="9">
    <source>
        <dbReference type="SAM" id="Coils"/>
    </source>
</evidence>
<feature type="transmembrane region" description="Helical" evidence="11">
    <location>
        <begin position="320"/>
        <end position="345"/>
    </location>
</feature>
<gene>
    <name evidence="14" type="ORF">ONZ51_g7971</name>
</gene>
<dbReference type="InterPro" id="IPR050173">
    <property type="entry name" value="ABC_transporter_C-like"/>
</dbReference>
<sequence length="1616" mass="178545">MGFAVDWFGQVPQIPLTLSSPTRPPVDGNTWSNSLAIPVYCAALSVVLHAISALRDVRVKRKPDDDSDSILEPASLATSPSPRVSWFRRRVNSVGGIVIVLFRLVQLLSVLALLALSVLSLLSTTEELGRVQDALPVLGLSQCFLYAYIVFLNALSLFGSTQTNIRAFNHASTILAVAWGVYMYRDVWPLATIDLAPEDTSEGVVMWAKLGLLSLSGVIVPLLSPRKYVPIDPKAPTEPPPEQTACILSGLFYAYLEPLIWLAWKLPRLTFDVLPQLADYDHLKNLVGRAFPHLDPLQTRSRRHLGLSFIRIFWVELCNLAAMSITAVVGAFAAPISINNLLLYLESGKAESRIKPWFWIALFLFGRVFKDVSDQWFLYYSTRLNVRFQAVITELVFEHALRIRMKADTESSSAAPSNATTAVGTPDNASQLGVEGEGSESGDAEAGHSATASSSTAVAPTSGSAKGKAKSTSEEQPKGVEPEKPVKKATGGHLVGRINNLVTSDLNNFEGLGMNLVFFTIESPFQVMLCITYLYQILGWSALVGLATMLITLPLPGWITRHIQGAQREKMKRTDSRVQTVTETRLRVMGVIRMIKLFGWEPRITEQLDKKREEELKALRKSKLLSMSIMLCNSLIPILIMLSTFFTYTVFMKKQLTASRVFSSMAVFDMLRIDIHASFFIVPMLVNAKVSFERIADFLWNTELIDDFESKRVPEEEEIWPNTIPDDRKNVVGIRHASFTWSKDGVPSVTPGGTRKRAFVLSVDEELTFQRGKLNLVIGPTGSGKTSLLMALLGEMHYIPSGPDSYMNLPREGGVAYAAQESWVQNETIRNNILFGAPYDEVRYNKGKATTGSSNCALKRDLSLFDAGDQTEVGEKGITLSGGQKARITLARAVYSDAEILLLDDILAALDVHTSKWIVDKCLKGDLLQGRTVILVTHNVAMVSPIADFVVSMGSDGRILSQGSLLSALERDSKLMQELREEQEEIKKAEGEIDADDEDKFEDDAAKQATGKLVVAEEMEDGHVGWSALKLFLGNMSKRPYVFWLVYVGTHAVRQCINNFQTWYLGHWASQYETHPAEEVSVAHYLSVYASCVLLFIAAAAFAVTYYVNGSMRAARIVHKQLIVSVLGTTLRWLDKTPTARIITRLDNRIARSTELLVEVTLFMLVRVLAIILFSPVFIFPAIFIMSVSALCGHIFMKAQLSVKRELSNHKAPVLAHFGATISGITSVRAYGAQEAFKKEAYRRIDKLTRVTVTHWNLNRWIGSRIDLFACLFSTSLALYLTYFSDMSAANTGFSLTVARSDTGAKAAFSAVINQAIRIFNEFEISGNSLERIQQYLQIEQEPKPTPDGVPPAYWPASGQLEVNKLSARYSPEGPKVLHEISFEVKAGERVGIVGRTGSGKSSLTLALLRCILIEGNVRYDGLPTDKINLDALRSNITIIPQVPELLSGTLRQNLDPFSEHDDAVLNDALRSAGLFSLQDENDQSRITLDSEIAGGGANLSVGQRQILALARAIVRQSKLLILDEATSAIDYETDTIIQTSLRTELGKDVTLLTVAHRLQTIMDSDKIMVLDAGRIVEFGKPSELLHKEDGMLRALVEESGDKEKLYKMAMGGASS</sequence>
<dbReference type="InterPro" id="IPR011527">
    <property type="entry name" value="ABC1_TM_dom"/>
</dbReference>
<organism evidence="14 15">
    <name type="scientific">Trametes cubensis</name>
    <dbReference type="NCBI Taxonomy" id="1111947"/>
    <lineage>
        <taxon>Eukaryota</taxon>
        <taxon>Fungi</taxon>
        <taxon>Dikarya</taxon>
        <taxon>Basidiomycota</taxon>
        <taxon>Agaricomycotina</taxon>
        <taxon>Agaricomycetes</taxon>
        <taxon>Polyporales</taxon>
        <taxon>Polyporaceae</taxon>
        <taxon>Trametes</taxon>
    </lineage>
</organism>